<feature type="region of interest" description="Disordered" evidence="1">
    <location>
        <begin position="1"/>
        <end position="26"/>
    </location>
</feature>
<sequence>MDFLNSNTYSSSKTTSRAAASSMPSH</sequence>
<reference evidence="2" key="2">
    <citation type="journal article" date="2015" name="Data Brief">
        <title>Shoot transcriptome of the giant reed, Arundo donax.</title>
        <authorList>
            <person name="Barrero R.A."/>
            <person name="Guerrero F.D."/>
            <person name="Moolhuijzen P."/>
            <person name="Goolsby J.A."/>
            <person name="Tidwell J."/>
            <person name="Bellgard S.E."/>
            <person name="Bellgard M.I."/>
        </authorList>
    </citation>
    <scope>NUCLEOTIDE SEQUENCE</scope>
    <source>
        <tissue evidence="2">Shoot tissue taken approximately 20 cm above the soil surface</tissue>
    </source>
</reference>
<name>A0A0A9GY80_ARUDO</name>
<evidence type="ECO:0000313" key="2">
    <source>
        <dbReference type="EMBL" id="JAE27536.1"/>
    </source>
</evidence>
<proteinExistence type="predicted"/>
<protein>
    <submittedName>
        <fullName evidence="2">Uncharacterized protein</fullName>
    </submittedName>
</protein>
<evidence type="ECO:0000256" key="1">
    <source>
        <dbReference type="SAM" id="MobiDB-lite"/>
    </source>
</evidence>
<dbReference type="EMBL" id="GBRH01170360">
    <property type="protein sequence ID" value="JAE27536.1"/>
    <property type="molecule type" value="Transcribed_RNA"/>
</dbReference>
<dbReference type="AlphaFoldDB" id="A0A0A9GY80"/>
<reference evidence="2" key="1">
    <citation type="submission" date="2014-09" db="EMBL/GenBank/DDBJ databases">
        <authorList>
            <person name="Magalhaes I.L.F."/>
            <person name="Oliveira U."/>
            <person name="Santos F.R."/>
            <person name="Vidigal T.H.D.A."/>
            <person name="Brescovit A.D."/>
            <person name="Santos A.J."/>
        </authorList>
    </citation>
    <scope>NUCLEOTIDE SEQUENCE</scope>
    <source>
        <tissue evidence="2">Shoot tissue taken approximately 20 cm above the soil surface</tissue>
    </source>
</reference>
<accession>A0A0A9GY80</accession>
<organism evidence="2">
    <name type="scientific">Arundo donax</name>
    <name type="common">Giant reed</name>
    <name type="synonym">Donax arundinaceus</name>
    <dbReference type="NCBI Taxonomy" id="35708"/>
    <lineage>
        <taxon>Eukaryota</taxon>
        <taxon>Viridiplantae</taxon>
        <taxon>Streptophyta</taxon>
        <taxon>Embryophyta</taxon>
        <taxon>Tracheophyta</taxon>
        <taxon>Spermatophyta</taxon>
        <taxon>Magnoliopsida</taxon>
        <taxon>Liliopsida</taxon>
        <taxon>Poales</taxon>
        <taxon>Poaceae</taxon>
        <taxon>PACMAD clade</taxon>
        <taxon>Arundinoideae</taxon>
        <taxon>Arundineae</taxon>
        <taxon>Arundo</taxon>
    </lineage>
</organism>